<protein>
    <submittedName>
        <fullName evidence="2">Uncharacterized protein</fullName>
    </submittedName>
</protein>
<evidence type="ECO:0000256" key="1">
    <source>
        <dbReference type="SAM" id="MobiDB-lite"/>
    </source>
</evidence>
<dbReference type="AlphaFoldDB" id="A0A183M4M6"/>
<dbReference type="Proteomes" id="UP000277204">
    <property type="component" value="Unassembled WGS sequence"/>
</dbReference>
<organism evidence="2 3">
    <name type="scientific">Schistosoma margrebowiei</name>
    <dbReference type="NCBI Taxonomy" id="48269"/>
    <lineage>
        <taxon>Eukaryota</taxon>
        <taxon>Metazoa</taxon>
        <taxon>Spiralia</taxon>
        <taxon>Lophotrochozoa</taxon>
        <taxon>Platyhelminthes</taxon>
        <taxon>Trematoda</taxon>
        <taxon>Digenea</taxon>
        <taxon>Strigeidida</taxon>
        <taxon>Schistosomatoidea</taxon>
        <taxon>Schistosomatidae</taxon>
        <taxon>Schistosoma</taxon>
    </lineage>
</organism>
<evidence type="ECO:0000313" key="2">
    <source>
        <dbReference type="EMBL" id="VDO92957.1"/>
    </source>
</evidence>
<dbReference type="EMBL" id="UZAI01005963">
    <property type="protein sequence ID" value="VDO92957.1"/>
    <property type="molecule type" value="Genomic_DNA"/>
</dbReference>
<dbReference type="PANTHER" id="PTHR47027">
    <property type="entry name" value="REVERSE TRANSCRIPTASE DOMAIN-CONTAINING PROTEIN"/>
    <property type="match status" value="1"/>
</dbReference>
<keyword evidence="3" id="KW-1185">Reference proteome</keyword>
<gene>
    <name evidence="2" type="ORF">SMRZ_LOCUS11001</name>
</gene>
<sequence length="226" mass="25871">MKTSISDGKHGIHWTARMQLNYLDFEDDLVFPSHTQQQTQENTTGIAAASAAVGLNIHKRKSKVLRYNTTCTNRITHGGEDLEDVKTFTYLGSIIDEHGRFDADVKVRIGKARPTYLQLRNIWNSQQPTQSQNFQYKCQDSFTVCCRNLENYEGHHPEDTSVPQQLSTQNNPDPFARNYQQQPTLGENKPDSSGGRNQEEETVDVDRTHIEEIILLCHKIRPHMES</sequence>
<evidence type="ECO:0000313" key="3">
    <source>
        <dbReference type="Proteomes" id="UP000277204"/>
    </source>
</evidence>
<name>A0A183M4M6_9TREM</name>
<proteinExistence type="predicted"/>
<dbReference type="PANTHER" id="PTHR47027:SF25">
    <property type="entry name" value="REVERSE TRANSCRIPTASE DOMAIN-CONTAINING PROTEIN"/>
    <property type="match status" value="1"/>
</dbReference>
<reference evidence="2 3" key="1">
    <citation type="submission" date="2018-11" db="EMBL/GenBank/DDBJ databases">
        <authorList>
            <consortium name="Pathogen Informatics"/>
        </authorList>
    </citation>
    <scope>NUCLEOTIDE SEQUENCE [LARGE SCALE GENOMIC DNA]</scope>
    <source>
        <strain evidence="2 3">Zambia</strain>
    </source>
</reference>
<accession>A0A183M4M6</accession>
<feature type="compositionally biased region" description="Polar residues" evidence="1">
    <location>
        <begin position="161"/>
        <end position="185"/>
    </location>
</feature>
<feature type="region of interest" description="Disordered" evidence="1">
    <location>
        <begin position="156"/>
        <end position="205"/>
    </location>
</feature>